<evidence type="ECO:0000313" key="1">
    <source>
        <dbReference type="EMBL" id="MBZ3877110.1"/>
    </source>
</evidence>
<protein>
    <submittedName>
        <fullName evidence="1">Uncharacterized protein</fullName>
    </submittedName>
</protein>
<accession>A0AA41SXS1</accession>
<name>A0AA41SXS1_SCICA</name>
<comment type="caution">
    <text evidence="1">The sequence shown here is derived from an EMBL/GenBank/DDBJ whole genome shotgun (WGS) entry which is preliminary data.</text>
</comment>
<keyword evidence="2" id="KW-1185">Reference proteome</keyword>
<dbReference type="EMBL" id="JAATJV010291699">
    <property type="protein sequence ID" value="MBZ3877110.1"/>
    <property type="molecule type" value="Genomic_DNA"/>
</dbReference>
<evidence type="ECO:0000313" key="2">
    <source>
        <dbReference type="Proteomes" id="UP001166674"/>
    </source>
</evidence>
<dbReference type="Proteomes" id="UP001166674">
    <property type="component" value="Unassembled WGS sequence"/>
</dbReference>
<gene>
    <name evidence="1" type="ORF">SUZIE_141300</name>
</gene>
<proteinExistence type="predicted"/>
<dbReference type="AlphaFoldDB" id="A0AA41SXS1"/>
<sequence>MVETGEEAMAQTKVAMEIKVRGSMEENVVVVVEAMVETEMEASEETGEVHAMEETEWLWRRPRWLWRQNGRKKRLQK</sequence>
<reference evidence="1" key="1">
    <citation type="submission" date="2020-03" db="EMBL/GenBank/DDBJ databases">
        <title>Studies in the Genomics of Life Span.</title>
        <authorList>
            <person name="Glass D."/>
        </authorList>
    </citation>
    <scope>NUCLEOTIDE SEQUENCE</scope>
    <source>
        <strain evidence="1">SUZIE</strain>
        <tissue evidence="1">Muscle</tissue>
    </source>
</reference>
<organism evidence="1 2">
    <name type="scientific">Sciurus carolinensis</name>
    <name type="common">Eastern gray squirrel</name>
    <dbReference type="NCBI Taxonomy" id="30640"/>
    <lineage>
        <taxon>Eukaryota</taxon>
        <taxon>Metazoa</taxon>
        <taxon>Chordata</taxon>
        <taxon>Craniata</taxon>
        <taxon>Vertebrata</taxon>
        <taxon>Euteleostomi</taxon>
        <taxon>Mammalia</taxon>
        <taxon>Eutheria</taxon>
        <taxon>Euarchontoglires</taxon>
        <taxon>Glires</taxon>
        <taxon>Rodentia</taxon>
        <taxon>Sciuromorpha</taxon>
        <taxon>Sciuridae</taxon>
        <taxon>Sciurinae</taxon>
        <taxon>Sciurini</taxon>
        <taxon>Sciurus</taxon>
    </lineage>
</organism>